<dbReference type="GO" id="GO:0047372">
    <property type="term" value="F:monoacylglycerol lipase activity"/>
    <property type="evidence" value="ECO:0007669"/>
    <property type="project" value="UniProtKB-EC"/>
</dbReference>
<dbReference type="InterPro" id="IPR050266">
    <property type="entry name" value="AB_hydrolase_sf"/>
</dbReference>
<dbReference type="KEGG" id="blr:BRLA_c042320"/>
<dbReference type="AlphaFoldDB" id="A0A075R7B1"/>
<feature type="active site" description="Charge relay system" evidence="2">
    <location>
        <position position="170"/>
    </location>
</feature>
<dbReference type="EC" id="3.1.1.23" evidence="5"/>
<name>A0A075R7B1_BRELA</name>
<dbReference type="GO" id="GO:0016020">
    <property type="term" value="C:membrane"/>
    <property type="evidence" value="ECO:0007669"/>
    <property type="project" value="TreeGrafter"/>
</dbReference>
<dbReference type="Proteomes" id="UP000005850">
    <property type="component" value="Chromosome"/>
</dbReference>
<dbReference type="STRING" id="1042163.BRLA_c042320"/>
<dbReference type="Pfam" id="PF12697">
    <property type="entry name" value="Abhydrolase_6"/>
    <property type="match status" value="1"/>
</dbReference>
<keyword evidence="6" id="KW-1185">Reference proteome</keyword>
<feature type="active site" description="Nucleophile" evidence="2">
    <location>
        <position position="81"/>
    </location>
</feature>
<dbReference type="HOGENOM" id="CLU_076594_0_2_9"/>
<protein>
    <submittedName>
        <fullName evidence="5">Thermostable monoacylglycerol lipase</fullName>
        <ecNumber evidence="5">3.1.1.23</ecNumber>
    </submittedName>
</protein>
<dbReference type="RefSeq" id="WP_003334477.1">
    <property type="nucleotide sequence ID" value="NZ_CP007806.1"/>
</dbReference>
<dbReference type="Gene3D" id="3.40.50.1820">
    <property type="entry name" value="alpha/beta hydrolase"/>
    <property type="match status" value="1"/>
</dbReference>
<dbReference type="InterPro" id="IPR000073">
    <property type="entry name" value="AB_hydrolase_1"/>
</dbReference>
<proteinExistence type="predicted"/>
<evidence type="ECO:0000256" key="1">
    <source>
        <dbReference type="ARBA" id="ARBA00022801"/>
    </source>
</evidence>
<evidence type="ECO:0000313" key="5">
    <source>
        <dbReference type="EMBL" id="AIG28507.1"/>
    </source>
</evidence>
<feature type="binding site" evidence="3">
    <location>
        <position position="82"/>
    </location>
    <ligand>
        <name>substrate</name>
    </ligand>
</feature>
<evidence type="ECO:0000256" key="3">
    <source>
        <dbReference type="PIRSR" id="PIRSR017388-2"/>
    </source>
</evidence>
<feature type="binding site" evidence="3">
    <location>
        <position position="13"/>
    </location>
    <ligand>
        <name>substrate</name>
    </ligand>
</feature>
<sequence>MATTLGFLVLHGFAGKMNDVLPLVQFLRSQGYTVECPTLEGHGTDRYHLKHSTRQQWIHSAEHAYQRLSMRVDITVIIGFSMGGLLAFHLAARYPVRLLFTLCTPYYYWDIPQSLSNLKEDFSNYSNKYLASLFRIPLTSMLQFRRLLAETKLMMHRVTCPYYIIQGKRDDTVQAVSAEYLQRKVTSKQTTVQYFPNSGHIILHGPESQQVISYINHVLQQELPDLYGKTTVLF</sequence>
<dbReference type="PANTHER" id="PTHR43798:SF31">
    <property type="entry name" value="AB HYDROLASE SUPERFAMILY PROTEIN YCLE"/>
    <property type="match status" value="1"/>
</dbReference>
<dbReference type="InterPro" id="IPR029058">
    <property type="entry name" value="AB_hydrolase_fold"/>
</dbReference>
<dbReference type="InterPro" id="IPR012354">
    <property type="entry name" value="Esterase_lipase"/>
</dbReference>
<gene>
    <name evidence="5" type="ORF">BRLA_c042320</name>
</gene>
<accession>A0A075R7B1</accession>
<evidence type="ECO:0000313" key="6">
    <source>
        <dbReference type="Proteomes" id="UP000005850"/>
    </source>
</evidence>
<feature type="domain" description="AB hydrolase-1" evidence="4">
    <location>
        <begin position="8"/>
        <end position="204"/>
    </location>
</feature>
<evidence type="ECO:0000256" key="2">
    <source>
        <dbReference type="PIRSR" id="PIRSR017388-1"/>
    </source>
</evidence>
<dbReference type="EMBL" id="CP007806">
    <property type="protein sequence ID" value="AIG28507.1"/>
    <property type="molecule type" value="Genomic_DNA"/>
</dbReference>
<dbReference type="PIRSF" id="PIRSF017388">
    <property type="entry name" value="Esterase_lipase"/>
    <property type="match status" value="1"/>
</dbReference>
<organism evidence="5 6">
    <name type="scientific">Brevibacillus laterosporus LMG 15441</name>
    <dbReference type="NCBI Taxonomy" id="1042163"/>
    <lineage>
        <taxon>Bacteria</taxon>
        <taxon>Bacillati</taxon>
        <taxon>Bacillota</taxon>
        <taxon>Bacilli</taxon>
        <taxon>Bacillales</taxon>
        <taxon>Paenibacillaceae</taxon>
        <taxon>Brevibacillus</taxon>
    </lineage>
</organism>
<dbReference type="eggNOG" id="COG1647">
    <property type="taxonomic scope" value="Bacteria"/>
</dbReference>
<dbReference type="ESTHER" id="brela-a0a075r7b1">
    <property type="family name" value="CarbLipBact_2"/>
</dbReference>
<keyword evidence="1 5" id="KW-0378">Hydrolase</keyword>
<feature type="active site" description="Charge relay system" evidence="2">
    <location>
        <position position="200"/>
    </location>
</feature>
<evidence type="ECO:0000259" key="4">
    <source>
        <dbReference type="Pfam" id="PF12697"/>
    </source>
</evidence>
<reference evidence="5 6" key="1">
    <citation type="journal article" date="2011" name="J. Bacteriol.">
        <title>Genome sequence of Brevibacillus laterosporus LMG 15441, a pathogen of invertebrates.</title>
        <authorList>
            <person name="Djukic M."/>
            <person name="Poehlein A."/>
            <person name="Thurmer A."/>
            <person name="Daniel R."/>
        </authorList>
    </citation>
    <scope>NUCLEOTIDE SEQUENCE [LARGE SCALE GENOMIC DNA]</scope>
    <source>
        <strain evidence="5 6">LMG 15441</strain>
    </source>
</reference>
<dbReference type="PANTHER" id="PTHR43798">
    <property type="entry name" value="MONOACYLGLYCEROL LIPASE"/>
    <property type="match status" value="1"/>
</dbReference>
<dbReference type="SUPFAM" id="SSF53474">
    <property type="entry name" value="alpha/beta-Hydrolases"/>
    <property type="match status" value="1"/>
</dbReference>